<keyword evidence="3 6" id="KW-1133">Transmembrane helix</keyword>
<keyword evidence="4 6" id="KW-0472">Membrane</keyword>
<name>A0AA37X9R9_9MICO</name>
<dbReference type="EMBL" id="BSUL01000001">
    <property type="protein sequence ID" value="GMA27013.1"/>
    <property type="molecule type" value="Genomic_DNA"/>
</dbReference>
<evidence type="ECO:0000256" key="6">
    <source>
        <dbReference type="SAM" id="Phobius"/>
    </source>
</evidence>
<evidence type="ECO:0008006" key="9">
    <source>
        <dbReference type="Google" id="ProtNLM"/>
    </source>
</evidence>
<reference evidence="7 8" key="1">
    <citation type="journal article" date="2014" name="Int. J. Syst. Evol. Microbiol.">
        <title>Complete genome sequence of Corynebacterium casei LMG S-19264T (=DSM 44701T), isolated from a smear-ripened cheese.</title>
        <authorList>
            <consortium name="US DOE Joint Genome Institute (JGI-PGF)"/>
            <person name="Walter F."/>
            <person name="Albersmeier A."/>
            <person name="Kalinowski J."/>
            <person name="Ruckert C."/>
        </authorList>
    </citation>
    <scope>NUCLEOTIDE SEQUENCE [LARGE SCALE GENOMIC DNA]</scope>
    <source>
        <strain evidence="7 8">NBRC 112289</strain>
    </source>
</reference>
<evidence type="ECO:0000313" key="8">
    <source>
        <dbReference type="Proteomes" id="UP001157160"/>
    </source>
</evidence>
<dbReference type="InterPro" id="IPR019109">
    <property type="entry name" value="MamF_MmsF"/>
</dbReference>
<proteinExistence type="predicted"/>
<feature type="transmembrane region" description="Helical" evidence="6">
    <location>
        <begin position="98"/>
        <end position="115"/>
    </location>
</feature>
<dbReference type="AlphaFoldDB" id="A0AA37X9R9"/>
<feature type="compositionally biased region" description="Low complexity" evidence="5">
    <location>
        <begin position="33"/>
        <end position="46"/>
    </location>
</feature>
<dbReference type="Pfam" id="PF09685">
    <property type="entry name" value="MamF_MmsF"/>
    <property type="match status" value="1"/>
</dbReference>
<evidence type="ECO:0000256" key="3">
    <source>
        <dbReference type="ARBA" id="ARBA00022989"/>
    </source>
</evidence>
<evidence type="ECO:0000256" key="2">
    <source>
        <dbReference type="ARBA" id="ARBA00022692"/>
    </source>
</evidence>
<evidence type="ECO:0000256" key="5">
    <source>
        <dbReference type="SAM" id="MobiDB-lite"/>
    </source>
</evidence>
<comment type="subcellular location">
    <subcellularLocation>
        <location evidence="1">Membrane</location>
        <topology evidence="1">Multi-pass membrane protein</topology>
    </subcellularLocation>
</comment>
<evidence type="ECO:0000313" key="7">
    <source>
        <dbReference type="EMBL" id="GMA27013.1"/>
    </source>
</evidence>
<evidence type="ECO:0000256" key="4">
    <source>
        <dbReference type="ARBA" id="ARBA00023136"/>
    </source>
</evidence>
<keyword evidence="2 6" id="KW-0812">Transmembrane</keyword>
<feature type="compositionally biased region" description="Low complexity" evidence="5">
    <location>
        <begin position="10"/>
        <end position="22"/>
    </location>
</feature>
<dbReference type="Proteomes" id="UP001157160">
    <property type="component" value="Unassembled WGS sequence"/>
</dbReference>
<feature type="compositionally biased region" description="Pro residues" evidence="5">
    <location>
        <begin position="23"/>
        <end position="32"/>
    </location>
</feature>
<accession>A0AA37X9R9</accession>
<gene>
    <name evidence="7" type="ORF">GCM10025874_02660</name>
</gene>
<keyword evidence="8" id="KW-1185">Reference proteome</keyword>
<protein>
    <recommendedName>
        <fullName evidence="9">DUF4870 domain-containing protein</fullName>
    </recommendedName>
</protein>
<evidence type="ECO:0000256" key="1">
    <source>
        <dbReference type="ARBA" id="ARBA00004141"/>
    </source>
</evidence>
<comment type="caution">
    <text evidence="7">The sequence shown here is derived from an EMBL/GenBank/DDBJ whole genome shotgun (WGS) entry which is preliminary data.</text>
</comment>
<organism evidence="7 8">
    <name type="scientific">Arenivirga flava</name>
    <dbReference type="NCBI Taxonomy" id="1930060"/>
    <lineage>
        <taxon>Bacteria</taxon>
        <taxon>Bacillati</taxon>
        <taxon>Actinomycetota</taxon>
        <taxon>Actinomycetes</taxon>
        <taxon>Micrococcales</taxon>
        <taxon>Microbacteriaceae</taxon>
        <taxon>Arenivirga</taxon>
    </lineage>
</organism>
<feature type="transmembrane region" description="Helical" evidence="6">
    <location>
        <begin position="55"/>
        <end position="78"/>
    </location>
</feature>
<sequence length="154" mass="16755">MTDAPPPNGQPNQQPGQSGQPGPQQPYQPGPQQPYQQPGAYQQPQQPLSPSDEKLWSTLTHVGGILFTFVVPLITYLVFKDRGPFVREHTRQALNFQLTILIGYVAGAILTVIFVGALITLAAGVLSLIFGIIAAIAANKGEMYRYPIAIQFIK</sequence>
<dbReference type="RefSeq" id="WP_348519975.1">
    <property type="nucleotide sequence ID" value="NZ_BSUL01000001.1"/>
</dbReference>
<feature type="transmembrane region" description="Helical" evidence="6">
    <location>
        <begin position="121"/>
        <end position="138"/>
    </location>
</feature>
<feature type="region of interest" description="Disordered" evidence="5">
    <location>
        <begin position="1"/>
        <end position="51"/>
    </location>
</feature>